<dbReference type="KEGG" id="pgr:PGTG_21564"/>
<dbReference type="InParanoid" id="H6QRZ6"/>
<keyword evidence="2" id="KW-1185">Reference proteome</keyword>
<dbReference type="GeneID" id="13543119"/>
<dbReference type="EMBL" id="DS178287">
    <property type="protein sequence ID" value="EHS63431.1"/>
    <property type="molecule type" value="Genomic_DNA"/>
</dbReference>
<protein>
    <submittedName>
        <fullName evidence="1">Uncharacterized protein</fullName>
    </submittedName>
</protein>
<sequence>MIHTGIGLRMAGSRGPAMRKRLIPAPSLHLGWLASIGGLRLNAQRLDYVYDRTAPEELGFQMKGPTILSLVHHHQSPLDAWLPSWCLEIPASTPAPPKPSPSNRLY</sequence>
<organism evidence="1 2">
    <name type="scientific">Puccinia graminis f. sp. tritici (strain CRL 75-36-700-3 / race SCCL)</name>
    <name type="common">Black stem rust fungus</name>
    <dbReference type="NCBI Taxonomy" id="418459"/>
    <lineage>
        <taxon>Eukaryota</taxon>
        <taxon>Fungi</taxon>
        <taxon>Dikarya</taxon>
        <taxon>Basidiomycota</taxon>
        <taxon>Pucciniomycotina</taxon>
        <taxon>Pucciniomycetes</taxon>
        <taxon>Pucciniales</taxon>
        <taxon>Pucciniaceae</taxon>
        <taxon>Puccinia</taxon>
    </lineage>
</organism>
<dbReference type="OrthoDB" id="10516810at2759"/>
<evidence type="ECO:0000313" key="2">
    <source>
        <dbReference type="Proteomes" id="UP000008783"/>
    </source>
</evidence>
<dbReference type="VEuPathDB" id="FungiDB:PGTG_21564"/>
<reference evidence="2" key="1">
    <citation type="journal article" date="2011" name="Proc. Natl. Acad. Sci. U.S.A.">
        <title>Obligate biotrophy features unraveled by the genomic analysis of rust fungi.</title>
        <authorList>
            <person name="Duplessis S."/>
            <person name="Cuomo C.A."/>
            <person name="Lin Y.-C."/>
            <person name="Aerts A."/>
            <person name="Tisserant E."/>
            <person name="Veneault-Fourrey C."/>
            <person name="Joly D.L."/>
            <person name="Hacquard S."/>
            <person name="Amselem J."/>
            <person name="Cantarel B.L."/>
            <person name="Chiu R."/>
            <person name="Coutinho P.M."/>
            <person name="Feau N."/>
            <person name="Field M."/>
            <person name="Frey P."/>
            <person name="Gelhaye E."/>
            <person name="Goldberg J."/>
            <person name="Grabherr M.G."/>
            <person name="Kodira C.D."/>
            <person name="Kohler A."/>
            <person name="Kuees U."/>
            <person name="Lindquist E.A."/>
            <person name="Lucas S.M."/>
            <person name="Mago R."/>
            <person name="Mauceli E."/>
            <person name="Morin E."/>
            <person name="Murat C."/>
            <person name="Pangilinan J.L."/>
            <person name="Park R."/>
            <person name="Pearson M."/>
            <person name="Quesneville H."/>
            <person name="Rouhier N."/>
            <person name="Sakthikumar S."/>
            <person name="Salamov A.A."/>
            <person name="Schmutz J."/>
            <person name="Selles B."/>
            <person name="Shapiro H."/>
            <person name="Tanguay P."/>
            <person name="Tuskan G.A."/>
            <person name="Henrissat B."/>
            <person name="Van de Peer Y."/>
            <person name="Rouze P."/>
            <person name="Ellis J.G."/>
            <person name="Dodds P.N."/>
            <person name="Schein J.E."/>
            <person name="Zhong S."/>
            <person name="Hamelin R.C."/>
            <person name="Grigoriev I.V."/>
            <person name="Szabo L.J."/>
            <person name="Martin F."/>
        </authorList>
    </citation>
    <scope>NUCLEOTIDE SEQUENCE [LARGE SCALE GENOMIC DNA]</scope>
    <source>
        <strain evidence="2">CRL 75-36-700-3 / race SCCL</strain>
    </source>
</reference>
<gene>
    <name evidence="1" type="ORF">PGTG_21564</name>
</gene>
<accession>H6QRZ6</accession>
<dbReference type="HOGENOM" id="CLU_2224505_0_0_1"/>
<name>H6QRZ6_PUCGT</name>
<evidence type="ECO:0000313" key="1">
    <source>
        <dbReference type="EMBL" id="EHS63431.1"/>
    </source>
</evidence>
<dbReference type="RefSeq" id="XP_003889716.1">
    <property type="nucleotide sequence ID" value="XM_003889667.1"/>
</dbReference>
<proteinExistence type="predicted"/>
<dbReference type="AlphaFoldDB" id="H6QRZ6"/>
<dbReference type="Proteomes" id="UP000008783">
    <property type="component" value="Unassembled WGS sequence"/>
</dbReference>